<dbReference type="Proteomes" id="UP001193680">
    <property type="component" value="Unassembled WGS sequence"/>
</dbReference>
<organism evidence="1 2">
    <name type="scientific">Thiomicrorhabdus heinhorstiae</name>
    <dbReference type="NCBI Taxonomy" id="2748010"/>
    <lineage>
        <taxon>Bacteria</taxon>
        <taxon>Pseudomonadati</taxon>
        <taxon>Pseudomonadota</taxon>
        <taxon>Gammaproteobacteria</taxon>
        <taxon>Thiotrichales</taxon>
        <taxon>Piscirickettsiaceae</taxon>
        <taxon>Thiomicrorhabdus</taxon>
    </lineage>
</organism>
<name>A0ABS0BYA4_9GAMM</name>
<protein>
    <submittedName>
        <fullName evidence="1">Uncharacterized protein</fullName>
    </submittedName>
</protein>
<evidence type="ECO:0000313" key="2">
    <source>
        <dbReference type="Proteomes" id="UP001193680"/>
    </source>
</evidence>
<sequence>MPDSIHQMHATYHAVEDRILLKIKTHNQCLYQAWLTRRFITLFLPALHGKHPNKPEMLLDDDAISLPEMEDDFMEMLSAILQAPFEEPEAPEFPLGEEPLLLSRMTFENLDTPEATWILEPEDGNGIELPYHPNLLTPMLQIMNKALQKANWQLNLEPILEMSQGSRLQ</sequence>
<dbReference type="RefSeq" id="WP_185978927.1">
    <property type="nucleotide sequence ID" value="NZ_JACBGI020000027.1"/>
</dbReference>
<evidence type="ECO:0000313" key="1">
    <source>
        <dbReference type="EMBL" id="MBF6058782.1"/>
    </source>
</evidence>
<accession>A0ABS0BYA4</accession>
<keyword evidence="2" id="KW-1185">Reference proteome</keyword>
<dbReference type="EMBL" id="JACBGI020000027">
    <property type="protein sequence ID" value="MBF6058782.1"/>
    <property type="molecule type" value="Genomic_DNA"/>
</dbReference>
<gene>
    <name evidence="1" type="ORF">H8792_010555</name>
</gene>
<reference evidence="1 2" key="2">
    <citation type="submission" date="2020-11" db="EMBL/GenBank/DDBJ databases">
        <title>Sulfur oxidizing isolate from Hospital Hole Sinkhole.</title>
        <authorList>
            <person name="Scott K.M."/>
        </authorList>
    </citation>
    <scope>NUCLEOTIDE SEQUENCE [LARGE SCALE GENOMIC DNA]</scope>
    <source>
        <strain evidence="1 2">HH1</strain>
    </source>
</reference>
<reference evidence="1 2" key="1">
    <citation type="submission" date="2020-06" db="EMBL/GenBank/DDBJ databases">
        <authorList>
            <person name="Scott K."/>
        </authorList>
    </citation>
    <scope>NUCLEOTIDE SEQUENCE [LARGE SCALE GENOMIC DNA]</scope>
    <source>
        <strain evidence="1 2">HH1</strain>
    </source>
</reference>
<comment type="caution">
    <text evidence="1">The sequence shown here is derived from an EMBL/GenBank/DDBJ whole genome shotgun (WGS) entry which is preliminary data.</text>
</comment>
<proteinExistence type="predicted"/>